<gene>
    <name evidence="2" type="ORF">Pcinc_021705</name>
</gene>
<proteinExistence type="predicted"/>
<dbReference type="AlphaFoldDB" id="A0AAE1KH46"/>
<comment type="caution">
    <text evidence="2">The sequence shown here is derived from an EMBL/GenBank/DDBJ whole genome shotgun (WGS) entry which is preliminary data.</text>
</comment>
<organism evidence="2 3">
    <name type="scientific">Petrolisthes cinctipes</name>
    <name type="common">Flat porcelain crab</name>
    <dbReference type="NCBI Taxonomy" id="88211"/>
    <lineage>
        <taxon>Eukaryota</taxon>
        <taxon>Metazoa</taxon>
        <taxon>Ecdysozoa</taxon>
        <taxon>Arthropoda</taxon>
        <taxon>Crustacea</taxon>
        <taxon>Multicrustacea</taxon>
        <taxon>Malacostraca</taxon>
        <taxon>Eumalacostraca</taxon>
        <taxon>Eucarida</taxon>
        <taxon>Decapoda</taxon>
        <taxon>Pleocyemata</taxon>
        <taxon>Anomura</taxon>
        <taxon>Galatheoidea</taxon>
        <taxon>Porcellanidae</taxon>
        <taxon>Petrolisthes</taxon>
    </lineage>
</organism>
<evidence type="ECO:0000256" key="1">
    <source>
        <dbReference type="SAM" id="MobiDB-lite"/>
    </source>
</evidence>
<dbReference type="EMBL" id="JAWQEG010002241">
    <property type="protein sequence ID" value="KAK3873279.1"/>
    <property type="molecule type" value="Genomic_DNA"/>
</dbReference>
<dbReference type="Proteomes" id="UP001286313">
    <property type="component" value="Unassembled WGS sequence"/>
</dbReference>
<evidence type="ECO:0000313" key="2">
    <source>
        <dbReference type="EMBL" id="KAK3873279.1"/>
    </source>
</evidence>
<evidence type="ECO:0000313" key="3">
    <source>
        <dbReference type="Proteomes" id="UP001286313"/>
    </source>
</evidence>
<reference evidence="2" key="1">
    <citation type="submission" date="2023-10" db="EMBL/GenBank/DDBJ databases">
        <title>Genome assemblies of two species of porcelain crab, Petrolisthes cinctipes and Petrolisthes manimaculis (Anomura: Porcellanidae).</title>
        <authorList>
            <person name="Angst P."/>
        </authorList>
    </citation>
    <scope>NUCLEOTIDE SEQUENCE</scope>
    <source>
        <strain evidence="2">PB745_01</strain>
        <tissue evidence="2">Gill</tissue>
    </source>
</reference>
<feature type="region of interest" description="Disordered" evidence="1">
    <location>
        <begin position="1"/>
        <end position="41"/>
    </location>
</feature>
<accession>A0AAE1KH46</accession>
<keyword evidence="3" id="KW-1185">Reference proteome</keyword>
<protein>
    <submittedName>
        <fullName evidence="2">Uncharacterized protein</fullName>
    </submittedName>
</protein>
<name>A0AAE1KH46_PETCI</name>
<sequence>MDQEQVYNYMGDPSKIKDVKRPSSVPRGGPKPSPASSTEPTDYYPMHAGRELFITSNGKHKLSVFCYHGEAKNLLTIFKTIELCLEIDGDDFQYYEGPNSTVVRQEHQESSWLAFYPWRPKTYKLELYKQSCIGIETSKPYKMILRARYILDIRDVYSQPSAISGDWFGVGRV</sequence>